<comment type="caution">
    <text evidence="2">The sequence shown here is derived from an EMBL/GenBank/DDBJ whole genome shotgun (WGS) entry which is preliminary data.</text>
</comment>
<evidence type="ECO:0000259" key="1">
    <source>
        <dbReference type="SMART" id="SM00587"/>
    </source>
</evidence>
<gene>
    <name evidence="2" type="ORF">PVAND_005365</name>
</gene>
<dbReference type="Proteomes" id="UP001107558">
    <property type="component" value="Chromosome 2"/>
</dbReference>
<dbReference type="Pfam" id="PF02958">
    <property type="entry name" value="EcKL"/>
    <property type="match status" value="1"/>
</dbReference>
<dbReference type="OrthoDB" id="191037at2759"/>
<protein>
    <recommendedName>
        <fullName evidence="1">CHK kinase-like domain-containing protein</fullName>
    </recommendedName>
</protein>
<dbReference type="InterPro" id="IPR015897">
    <property type="entry name" value="CHK_kinase-like"/>
</dbReference>
<name>A0A9J6C069_POLVA</name>
<accession>A0A9J6C069</accession>
<dbReference type="PANTHER" id="PTHR11012:SF56">
    <property type="entry name" value="CHK KINASE-LIKE DOMAIN-CONTAINING PROTEIN-RELATED"/>
    <property type="match status" value="1"/>
</dbReference>
<proteinExistence type="predicted"/>
<evidence type="ECO:0000313" key="2">
    <source>
        <dbReference type="EMBL" id="KAG5675463.1"/>
    </source>
</evidence>
<feature type="domain" description="CHK kinase-like" evidence="1">
    <location>
        <begin position="139"/>
        <end position="334"/>
    </location>
</feature>
<dbReference type="InterPro" id="IPR011009">
    <property type="entry name" value="Kinase-like_dom_sf"/>
</dbReference>
<reference evidence="2" key="1">
    <citation type="submission" date="2021-03" db="EMBL/GenBank/DDBJ databases">
        <title>Chromosome level genome of the anhydrobiotic midge Polypedilum vanderplanki.</title>
        <authorList>
            <person name="Yoshida Y."/>
            <person name="Kikawada T."/>
            <person name="Gusev O."/>
        </authorList>
    </citation>
    <scope>NUCLEOTIDE SEQUENCE</scope>
    <source>
        <strain evidence="2">NIAS01</strain>
        <tissue evidence="2">Whole body or cell culture</tissue>
    </source>
</reference>
<dbReference type="PANTHER" id="PTHR11012">
    <property type="entry name" value="PROTEIN KINASE-LIKE DOMAIN-CONTAINING"/>
    <property type="match status" value="1"/>
</dbReference>
<dbReference type="SUPFAM" id="SSF56112">
    <property type="entry name" value="Protein kinase-like (PK-like)"/>
    <property type="match status" value="1"/>
</dbReference>
<dbReference type="EMBL" id="JADBJN010000002">
    <property type="protein sequence ID" value="KAG5675463.1"/>
    <property type="molecule type" value="Genomic_DNA"/>
</dbReference>
<keyword evidence="3" id="KW-1185">Reference proteome</keyword>
<sequence>MATRDEQSNNFLNSDALNDEFFVELVESKLNLTRDQFKVRLVLISPATGKNENFLSVVYRAKINVEIFASNERKFVDVIIKAMLSNLPEIKEWSVFPREIFIYKNIIKSFENIWKERANEEIVFGPKCLKVATEPYEVVVLDDLKAEGFQMLNRKLGVDVDQAKLVLSKLAKFHAASCIRYQKDGEISKQLDRKATLQLFTKDSPFYEGYFKMIREFRSVISEIKGFEKIHKVVSTWDPEVMINSFFEATKPFKNGFKILNHGDDWLNNIMFKINDKGITEDVKLLDYQISYWGSCAGDLFYFLISSVKDECKTKYFDEFIEYYHSELVNSLKKLNYDQHIPTLNELWDDLLEKRQFASSILIDIMFICKYDSDQEITMEQFTDPNAFTPEMFNRMYRNDNYLKALKSWLPFLYERGYLNPVAFEENGEREE</sequence>
<organism evidence="2 3">
    <name type="scientific">Polypedilum vanderplanki</name>
    <name type="common">Sleeping chironomid midge</name>
    <dbReference type="NCBI Taxonomy" id="319348"/>
    <lineage>
        <taxon>Eukaryota</taxon>
        <taxon>Metazoa</taxon>
        <taxon>Ecdysozoa</taxon>
        <taxon>Arthropoda</taxon>
        <taxon>Hexapoda</taxon>
        <taxon>Insecta</taxon>
        <taxon>Pterygota</taxon>
        <taxon>Neoptera</taxon>
        <taxon>Endopterygota</taxon>
        <taxon>Diptera</taxon>
        <taxon>Nematocera</taxon>
        <taxon>Chironomoidea</taxon>
        <taxon>Chironomidae</taxon>
        <taxon>Chironominae</taxon>
        <taxon>Polypedilum</taxon>
        <taxon>Polypedilum</taxon>
    </lineage>
</organism>
<dbReference type="AlphaFoldDB" id="A0A9J6C069"/>
<dbReference type="InterPro" id="IPR004119">
    <property type="entry name" value="EcKL"/>
</dbReference>
<dbReference type="SMART" id="SM00587">
    <property type="entry name" value="CHK"/>
    <property type="match status" value="1"/>
</dbReference>
<dbReference type="Gene3D" id="3.90.1200.10">
    <property type="match status" value="1"/>
</dbReference>
<evidence type="ECO:0000313" key="3">
    <source>
        <dbReference type="Proteomes" id="UP001107558"/>
    </source>
</evidence>